<sequence length="131" mass="14441">MDTHRGPLLTWAYYCQGKELQSMEELRQSLLYTSLELEQTRAACQKEKGSMQFRKKGGSKGEGSCYLTRLRTQITTVESCRSPSLVARRRRLLAVVGCSSSFDSVGLSISKSRFGNGGFGGKFSILGNKSA</sequence>
<dbReference type="OrthoDB" id="784654at2759"/>
<protein>
    <submittedName>
        <fullName evidence="1">Ras guanine nucleotide exchange factor K</fullName>
    </submittedName>
</protein>
<organism evidence="1 2">
    <name type="scientific">Senna tora</name>
    <dbReference type="NCBI Taxonomy" id="362788"/>
    <lineage>
        <taxon>Eukaryota</taxon>
        <taxon>Viridiplantae</taxon>
        <taxon>Streptophyta</taxon>
        <taxon>Embryophyta</taxon>
        <taxon>Tracheophyta</taxon>
        <taxon>Spermatophyta</taxon>
        <taxon>Magnoliopsida</taxon>
        <taxon>eudicotyledons</taxon>
        <taxon>Gunneridae</taxon>
        <taxon>Pentapetalae</taxon>
        <taxon>rosids</taxon>
        <taxon>fabids</taxon>
        <taxon>Fabales</taxon>
        <taxon>Fabaceae</taxon>
        <taxon>Caesalpinioideae</taxon>
        <taxon>Cassia clade</taxon>
        <taxon>Senna</taxon>
    </lineage>
</organism>
<dbReference type="EMBL" id="JAAIUW010000001">
    <property type="protein sequence ID" value="KAF7843917.1"/>
    <property type="molecule type" value="Genomic_DNA"/>
</dbReference>
<name>A0A835CM03_9FABA</name>
<gene>
    <name evidence="1" type="ORF">G2W53_000822</name>
</gene>
<comment type="caution">
    <text evidence="1">The sequence shown here is derived from an EMBL/GenBank/DDBJ whole genome shotgun (WGS) entry which is preliminary data.</text>
</comment>
<evidence type="ECO:0000313" key="1">
    <source>
        <dbReference type="EMBL" id="KAF7843917.1"/>
    </source>
</evidence>
<reference evidence="1" key="1">
    <citation type="submission" date="2020-09" db="EMBL/GenBank/DDBJ databases">
        <title>Genome-Enabled Discovery of Anthraquinone Biosynthesis in Senna tora.</title>
        <authorList>
            <person name="Kang S.-H."/>
            <person name="Pandey R.P."/>
            <person name="Lee C.-M."/>
            <person name="Sim J.-S."/>
            <person name="Jeong J.-T."/>
            <person name="Choi B.-S."/>
            <person name="Jung M."/>
            <person name="Ginzburg D."/>
            <person name="Zhao K."/>
            <person name="Won S.Y."/>
            <person name="Oh T.-J."/>
            <person name="Yu Y."/>
            <person name="Kim N.-H."/>
            <person name="Lee O.R."/>
            <person name="Lee T.-H."/>
            <person name="Bashyal P."/>
            <person name="Kim T.-S."/>
            <person name="Lee W.-H."/>
            <person name="Kawkins C."/>
            <person name="Kim C.-K."/>
            <person name="Kim J.S."/>
            <person name="Ahn B.O."/>
            <person name="Rhee S.Y."/>
            <person name="Sohng J.K."/>
        </authorList>
    </citation>
    <scope>NUCLEOTIDE SEQUENCE</scope>
    <source>
        <tissue evidence="1">Leaf</tissue>
    </source>
</reference>
<accession>A0A835CM03</accession>
<dbReference type="Proteomes" id="UP000634136">
    <property type="component" value="Unassembled WGS sequence"/>
</dbReference>
<evidence type="ECO:0000313" key="2">
    <source>
        <dbReference type="Proteomes" id="UP000634136"/>
    </source>
</evidence>
<dbReference type="AlphaFoldDB" id="A0A835CM03"/>
<proteinExistence type="predicted"/>
<keyword evidence="2" id="KW-1185">Reference proteome</keyword>